<evidence type="ECO:0000256" key="10">
    <source>
        <dbReference type="ARBA" id="ARBA00022982"/>
    </source>
</evidence>
<dbReference type="Pfam" id="PF06455">
    <property type="entry name" value="NADH5_C"/>
    <property type="match status" value="1"/>
</dbReference>
<dbReference type="GO" id="GO:0005743">
    <property type="term" value="C:mitochondrial inner membrane"/>
    <property type="evidence" value="ECO:0007669"/>
    <property type="project" value="UniProtKB-SubCell"/>
</dbReference>
<reference evidence="21" key="1">
    <citation type="submission" date="2015-04" db="EMBL/GenBank/DDBJ databases">
        <title>Complete mitochondrial genome of an asian forest scorpion, Heterometrus longimanus.</title>
        <authorList>
            <person name="Choi E.H."/>
            <person name="Hwang U.W."/>
        </authorList>
    </citation>
    <scope>NUCLEOTIDE SEQUENCE</scope>
</reference>
<protein>
    <recommendedName>
        <fullName evidence="4 17">NADH-ubiquinone oxidoreductase chain 5</fullName>
        <ecNumber evidence="3 17">7.1.1.2</ecNumber>
    </recommendedName>
</protein>
<keyword evidence="14 17" id="KW-0496">Mitochondrion</keyword>
<evidence type="ECO:0000256" key="1">
    <source>
        <dbReference type="ARBA" id="ARBA00003257"/>
    </source>
</evidence>
<feature type="transmembrane region" description="Helical" evidence="17">
    <location>
        <begin position="291"/>
        <end position="313"/>
    </location>
</feature>
<geneLocation type="mitochondrion" evidence="21"/>
<dbReference type="PANTHER" id="PTHR42829:SF2">
    <property type="entry name" value="NADH-UBIQUINONE OXIDOREDUCTASE CHAIN 5"/>
    <property type="match status" value="1"/>
</dbReference>
<dbReference type="EMBL" id="KR190462">
    <property type="protein sequence ID" value="ALI86967.1"/>
    <property type="molecule type" value="Genomic_DNA"/>
</dbReference>
<evidence type="ECO:0000259" key="19">
    <source>
        <dbReference type="Pfam" id="PF00662"/>
    </source>
</evidence>
<keyword evidence="6" id="KW-0679">Respiratory chain</keyword>
<dbReference type="InterPro" id="IPR010934">
    <property type="entry name" value="NADH_DH_su5_C"/>
</dbReference>
<dbReference type="InterPro" id="IPR001516">
    <property type="entry name" value="Proton_antipo_N"/>
</dbReference>
<sequence length="561" mass="63015">MNLYKSWSNLLLYLSLTLLLLNFFMMMSEQALILQFNMIQIKSCKLEMFIIMDWVALTFSSAVLLISSMVIKFSDEYMAEEPFKTRFLHLIILFILSMLLLIMSPNMMSILLGWDGLGLVSYCLVIYYQNPRSYNAGMLTVLSNRIGDVMILISIALLITGGTWNIITLNMSKLSMMIMIMITIAAMTKSAQIPFSAWLPAAMAAPTPVSALVHSSTLVTAGVFLLIRFHNMFLTKKVAYFLLISSILTMFMAGIAATLETDMKKIIALSTLSQLGLMMMTLSLNMWILAYFHMITHAMFKALLFLCAGFVIHNTKNNQDIRKMGSITLPSPMISTAMLISSSALMGFPFLAGFYSKDLILEQALKSTFLMFLMAMMLISFGMTMAYSIRLPLLSLLYIPQLPKSTLIHETPMMKSSIFTLSLMATLTGAMLSWLILPSPSFNLIPLIFKSMGIILILLGILLSSSLWMLNSDLFSTKIKMKTFLSSMWFMPILSTTLFSKNLTMMEPFKQTESGWTELIGAQGIHHGTSLLSSKISMIQKNQIQLFMLSFIILLPMILLT</sequence>
<feature type="transmembrane region" description="Helical" evidence="17">
    <location>
        <begin position="333"/>
        <end position="356"/>
    </location>
</feature>
<feature type="transmembrane region" description="Helical" evidence="17">
    <location>
        <begin position="110"/>
        <end position="129"/>
    </location>
</feature>
<feature type="transmembrane region" description="Helical" evidence="17">
    <location>
        <begin position="86"/>
        <end position="103"/>
    </location>
</feature>
<dbReference type="Pfam" id="PF00662">
    <property type="entry name" value="Proton_antipo_N"/>
    <property type="match status" value="1"/>
</dbReference>
<comment type="function">
    <text evidence="1">Core subunit of the mitochondrial membrane respiratory chain NADH dehydrogenase (Complex I) that is believed to belong to the minimal assembly required for catalysis. Complex I functions in the transfer of electrons from NADH to the respiratory chain. The immediate electron acceptor for the enzyme is believed to be ubiquinone.</text>
</comment>
<evidence type="ECO:0000256" key="12">
    <source>
        <dbReference type="ARBA" id="ARBA00023027"/>
    </source>
</evidence>
<name>A0A0U2NWL2_9SCOR</name>
<dbReference type="PANTHER" id="PTHR42829">
    <property type="entry name" value="NADH-UBIQUINONE OXIDOREDUCTASE CHAIN 5"/>
    <property type="match status" value="1"/>
</dbReference>
<feature type="transmembrane region" description="Helical" evidence="17">
    <location>
        <begin position="174"/>
        <end position="195"/>
    </location>
</feature>
<comment type="similarity">
    <text evidence="17">Belongs to the complex I subunit 5 family.</text>
</comment>
<keyword evidence="15 17" id="KW-0472">Membrane</keyword>
<evidence type="ECO:0000256" key="5">
    <source>
        <dbReference type="ARBA" id="ARBA00022448"/>
    </source>
</evidence>
<keyword evidence="5 17" id="KW-0813">Transport</keyword>
<evidence type="ECO:0000256" key="6">
    <source>
        <dbReference type="ARBA" id="ARBA00022660"/>
    </source>
</evidence>
<feature type="transmembrane region" description="Helical" evidence="17">
    <location>
        <begin position="368"/>
        <end position="389"/>
    </location>
</feature>
<evidence type="ECO:0000256" key="11">
    <source>
        <dbReference type="ARBA" id="ARBA00022989"/>
    </source>
</evidence>
<evidence type="ECO:0000313" key="21">
    <source>
        <dbReference type="EMBL" id="ALI86967.1"/>
    </source>
</evidence>
<evidence type="ECO:0000256" key="17">
    <source>
        <dbReference type="RuleBase" id="RU003404"/>
    </source>
</evidence>
<organism evidence="21">
    <name type="scientific">Heterometrus longimanus</name>
    <dbReference type="NCBI Taxonomy" id="1719223"/>
    <lineage>
        <taxon>Eukaryota</taxon>
        <taxon>Metazoa</taxon>
        <taxon>Ecdysozoa</taxon>
        <taxon>Arthropoda</taxon>
        <taxon>Chelicerata</taxon>
        <taxon>Arachnida</taxon>
        <taxon>Scorpiones</taxon>
        <taxon>Iurida</taxon>
        <taxon>Scorpionoidea</taxon>
        <taxon>Scorpionidae</taxon>
        <taxon>Heterometrinae</taxon>
        <taxon>Heterometrus</taxon>
    </lineage>
</organism>
<feature type="transmembrane region" description="Helical" evidence="17">
    <location>
        <begin position="239"/>
        <end position="259"/>
    </location>
</feature>
<dbReference type="GO" id="GO:0003954">
    <property type="term" value="F:NADH dehydrogenase activity"/>
    <property type="evidence" value="ECO:0007669"/>
    <property type="project" value="TreeGrafter"/>
</dbReference>
<gene>
    <name evidence="21" type="primary">ND5</name>
</gene>
<comment type="subcellular location">
    <subcellularLocation>
        <location evidence="2">Mitochondrion inner membrane</location>
        <topology evidence="2">Multi-pass membrane protein</topology>
    </subcellularLocation>
</comment>
<evidence type="ECO:0000256" key="9">
    <source>
        <dbReference type="ARBA" id="ARBA00022967"/>
    </source>
</evidence>
<evidence type="ECO:0000256" key="16">
    <source>
        <dbReference type="ARBA" id="ARBA00049551"/>
    </source>
</evidence>
<feature type="transmembrane region" description="Helical" evidence="17">
    <location>
        <begin position="483"/>
        <end position="500"/>
    </location>
</feature>
<keyword evidence="8" id="KW-0999">Mitochondrion inner membrane</keyword>
<feature type="domain" description="NADH dehydrogenase subunit 5 C-terminal" evidence="20">
    <location>
        <begin position="387"/>
        <end position="560"/>
    </location>
</feature>
<accession>A0A0U2NWL2</accession>
<evidence type="ECO:0000256" key="13">
    <source>
        <dbReference type="ARBA" id="ARBA00023075"/>
    </source>
</evidence>
<feature type="domain" description="NADH-Ubiquinone oxidoreductase (complex I) chain 5 N-terminal" evidence="19">
    <location>
        <begin position="39"/>
        <end position="87"/>
    </location>
</feature>
<feature type="transmembrane region" description="Helical" evidence="17">
    <location>
        <begin position="6"/>
        <end position="25"/>
    </location>
</feature>
<evidence type="ECO:0000256" key="2">
    <source>
        <dbReference type="ARBA" id="ARBA00004448"/>
    </source>
</evidence>
<feature type="transmembrane region" description="Helical" evidence="17">
    <location>
        <begin position="207"/>
        <end position="227"/>
    </location>
</feature>
<keyword evidence="12 17" id="KW-0520">NAD</keyword>
<keyword evidence="9" id="KW-1278">Translocase</keyword>
<evidence type="ECO:0000256" key="4">
    <source>
        <dbReference type="ARBA" id="ARBA00021096"/>
    </source>
</evidence>
<evidence type="ECO:0000259" key="18">
    <source>
        <dbReference type="Pfam" id="PF00361"/>
    </source>
</evidence>
<keyword evidence="7 17" id="KW-0812">Transmembrane</keyword>
<dbReference type="EC" id="7.1.1.2" evidence="3 17"/>
<feature type="transmembrane region" description="Helical" evidence="17">
    <location>
        <begin position="418"/>
        <end position="437"/>
    </location>
</feature>
<feature type="domain" description="NADH:quinone oxidoreductase/Mrp antiporter transmembrane" evidence="18">
    <location>
        <begin position="104"/>
        <end position="378"/>
    </location>
</feature>
<evidence type="ECO:0000256" key="15">
    <source>
        <dbReference type="ARBA" id="ARBA00023136"/>
    </source>
</evidence>
<evidence type="ECO:0000256" key="8">
    <source>
        <dbReference type="ARBA" id="ARBA00022792"/>
    </source>
</evidence>
<feature type="transmembrane region" description="Helical" evidence="17">
    <location>
        <begin position="149"/>
        <end position="167"/>
    </location>
</feature>
<dbReference type="GO" id="GO:0015990">
    <property type="term" value="P:electron transport coupled proton transport"/>
    <property type="evidence" value="ECO:0007669"/>
    <property type="project" value="TreeGrafter"/>
</dbReference>
<dbReference type="PRINTS" id="PR01434">
    <property type="entry name" value="NADHDHGNASE5"/>
</dbReference>
<feature type="transmembrane region" description="Helical" evidence="17">
    <location>
        <begin position="444"/>
        <end position="463"/>
    </location>
</feature>
<dbReference type="AlphaFoldDB" id="A0A0U2NWL2"/>
<comment type="catalytic activity">
    <reaction evidence="16 17">
        <text>a ubiquinone + NADH + 5 H(+)(in) = a ubiquinol + NAD(+) + 4 H(+)(out)</text>
        <dbReference type="Rhea" id="RHEA:29091"/>
        <dbReference type="Rhea" id="RHEA-COMP:9565"/>
        <dbReference type="Rhea" id="RHEA-COMP:9566"/>
        <dbReference type="ChEBI" id="CHEBI:15378"/>
        <dbReference type="ChEBI" id="CHEBI:16389"/>
        <dbReference type="ChEBI" id="CHEBI:17976"/>
        <dbReference type="ChEBI" id="CHEBI:57540"/>
        <dbReference type="ChEBI" id="CHEBI:57945"/>
        <dbReference type="EC" id="7.1.1.2"/>
    </reaction>
</comment>
<dbReference type="GO" id="GO:0008137">
    <property type="term" value="F:NADH dehydrogenase (ubiquinone) activity"/>
    <property type="evidence" value="ECO:0007669"/>
    <property type="project" value="UniProtKB-EC"/>
</dbReference>
<keyword evidence="11 17" id="KW-1133">Transmembrane helix</keyword>
<dbReference type="InterPro" id="IPR003945">
    <property type="entry name" value="NU5C-like"/>
</dbReference>
<comment type="function">
    <text evidence="17">Core subunit of the mitochondrial membrane respiratory chain NADH dehydrogenase (Complex I) which catalyzes electron transfer from NADH through the respiratory chain, using ubiquinone as an electron acceptor. Essential for the catalytic activity and assembly of complex I.</text>
</comment>
<proteinExistence type="inferred from homology"/>
<feature type="transmembrane region" description="Helical" evidence="17">
    <location>
        <begin position="46"/>
        <end position="66"/>
    </location>
</feature>
<dbReference type="Pfam" id="PF00361">
    <property type="entry name" value="Proton_antipo_M"/>
    <property type="match status" value="1"/>
</dbReference>
<dbReference type="GO" id="GO:0042773">
    <property type="term" value="P:ATP synthesis coupled electron transport"/>
    <property type="evidence" value="ECO:0007669"/>
    <property type="project" value="InterPro"/>
</dbReference>
<keyword evidence="13 17" id="KW-0830">Ubiquinone</keyword>
<evidence type="ECO:0000256" key="3">
    <source>
        <dbReference type="ARBA" id="ARBA00012944"/>
    </source>
</evidence>
<evidence type="ECO:0000259" key="20">
    <source>
        <dbReference type="Pfam" id="PF06455"/>
    </source>
</evidence>
<keyword evidence="10" id="KW-0249">Electron transport</keyword>
<feature type="transmembrane region" description="Helical" evidence="17">
    <location>
        <begin position="544"/>
        <end position="560"/>
    </location>
</feature>
<evidence type="ECO:0000256" key="14">
    <source>
        <dbReference type="ARBA" id="ARBA00023128"/>
    </source>
</evidence>
<dbReference type="InterPro" id="IPR001750">
    <property type="entry name" value="ND/Mrp_TM"/>
</dbReference>
<evidence type="ECO:0000256" key="7">
    <source>
        <dbReference type="ARBA" id="ARBA00022692"/>
    </source>
</evidence>